<organism evidence="1 2">
    <name type="scientific">Streblomastix strix</name>
    <dbReference type="NCBI Taxonomy" id="222440"/>
    <lineage>
        <taxon>Eukaryota</taxon>
        <taxon>Metamonada</taxon>
        <taxon>Preaxostyla</taxon>
        <taxon>Oxymonadida</taxon>
        <taxon>Streblomastigidae</taxon>
        <taxon>Streblomastix</taxon>
    </lineage>
</organism>
<evidence type="ECO:0000313" key="2">
    <source>
        <dbReference type="Proteomes" id="UP000324800"/>
    </source>
</evidence>
<dbReference type="AlphaFoldDB" id="A0A5J4V3L9"/>
<reference evidence="1 2" key="1">
    <citation type="submission" date="2019-03" db="EMBL/GenBank/DDBJ databases">
        <title>Single cell metagenomics reveals metabolic interactions within the superorganism composed of flagellate Streblomastix strix and complex community of Bacteroidetes bacteria on its surface.</title>
        <authorList>
            <person name="Treitli S.C."/>
            <person name="Kolisko M."/>
            <person name="Husnik F."/>
            <person name="Keeling P."/>
            <person name="Hampl V."/>
        </authorList>
    </citation>
    <scope>NUCLEOTIDE SEQUENCE [LARGE SCALE GENOMIC DNA]</scope>
    <source>
        <strain evidence="1">ST1C</strain>
    </source>
</reference>
<sequence length="160" mass="17118">KYDLLGYSIKTQASADIAPSITYIVKNGVTSIEIQNIPSNLTTAENSIAVSQTCTPSVSSAFLDTISLGLHKAGTTDNVCASNTAIPSDERKCANGDKSAVYFKGYKFVTFGAADVDTLKAAILRFGAVNLAKVGLVVGWDIIELQDRHMKNKDLQDVEQ</sequence>
<feature type="non-terminal residue" evidence="1">
    <location>
        <position position="1"/>
    </location>
</feature>
<comment type="caution">
    <text evidence="1">The sequence shown here is derived from an EMBL/GenBank/DDBJ whole genome shotgun (WGS) entry which is preliminary data.</text>
</comment>
<gene>
    <name evidence="1" type="ORF">EZS28_027847</name>
</gene>
<dbReference type="EMBL" id="SNRW01010396">
    <property type="protein sequence ID" value="KAA6376625.1"/>
    <property type="molecule type" value="Genomic_DNA"/>
</dbReference>
<evidence type="ECO:0000313" key="1">
    <source>
        <dbReference type="EMBL" id="KAA6376625.1"/>
    </source>
</evidence>
<proteinExistence type="predicted"/>
<dbReference type="Proteomes" id="UP000324800">
    <property type="component" value="Unassembled WGS sequence"/>
</dbReference>
<protein>
    <submittedName>
        <fullName evidence="1">Uncharacterized protein</fullName>
    </submittedName>
</protein>
<accession>A0A5J4V3L9</accession>
<name>A0A5J4V3L9_9EUKA</name>